<dbReference type="GO" id="GO:0009570">
    <property type="term" value="C:chloroplast stroma"/>
    <property type="evidence" value="ECO:0000318"/>
    <property type="project" value="GO_Central"/>
</dbReference>
<dbReference type="PANTHER" id="PTHR10543:SF46">
    <property type="entry name" value="CAROTENOID CLEAVAGE DIOXYGENASE 4, CHLOROPLASTIC-RELATED"/>
    <property type="match status" value="1"/>
</dbReference>
<proteinExistence type="inferred from homology"/>
<keyword evidence="3" id="KW-0223">Dioxygenase</keyword>
<dbReference type="PANTHER" id="PTHR10543">
    <property type="entry name" value="BETA-CAROTENE DIOXYGENASE"/>
    <property type="match status" value="1"/>
</dbReference>
<evidence type="ECO:0000256" key="2">
    <source>
        <dbReference type="ARBA" id="ARBA00022723"/>
    </source>
</evidence>
<gene>
    <name evidence="6" type="ORF">MIMGU_mgv1a024174mg</name>
</gene>
<keyword evidence="7" id="KW-1185">Reference proteome</keyword>
<accession>A0A022QK78</accession>
<reference evidence="6 7" key="1">
    <citation type="journal article" date="2013" name="Proc. Natl. Acad. Sci. U.S.A.">
        <title>Fine-scale variation in meiotic recombination in Mimulus inferred from population shotgun sequencing.</title>
        <authorList>
            <person name="Hellsten U."/>
            <person name="Wright K.M."/>
            <person name="Jenkins J."/>
            <person name="Shu S."/>
            <person name="Yuan Y."/>
            <person name="Wessler S.R."/>
            <person name="Schmutz J."/>
            <person name="Willis J.H."/>
            <person name="Rokhsar D.S."/>
        </authorList>
    </citation>
    <scope>NUCLEOTIDE SEQUENCE [LARGE SCALE GENOMIC DNA]</scope>
    <source>
        <strain evidence="7">cv. DUN x IM62</strain>
    </source>
</reference>
<keyword evidence="4 5" id="KW-0408">Iron</keyword>
<dbReference type="STRING" id="4155.A0A022QK78"/>
<feature type="binding site" evidence="5">
    <location>
        <position position="333"/>
    </location>
    <ligand>
        <name>Fe cation</name>
        <dbReference type="ChEBI" id="CHEBI:24875"/>
        <note>catalytic</note>
    </ligand>
</feature>
<comment type="cofactor">
    <cofactor evidence="5">
        <name>Fe(2+)</name>
        <dbReference type="ChEBI" id="CHEBI:29033"/>
    </cofactor>
    <text evidence="5">Binds 1 Fe(2+) ion per subunit.</text>
</comment>
<evidence type="ECO:0000256" key="4">
    <source>
        <dbReference type="ARBA" id="ARBA00023004"/>
    </source>
</evidence>
<sequence length="532" mass="58135">MFYDRRNPKNLQSLASIIFNALDEFICAFLDSPLCPCVDPEHVLSGNTSPVVDELPPTACEVDGPLPSCLNGAYIRNGPNPQFISTDSGGRRRPYHLLDGDGMLHVIRISGGRATFCSRYVKTHKHTVERENGYPFVPTRLLLTLARLVAGHFDPLNQGFGAANTSVALLPAGGGGGGLFAMCESDLPYRVKVTEEGDVITLGRHDFHSTEPFNLMTAHPKIDRETGEAFAYQYSVFRPFLKFFRINSDGRKQKDVAINSIDGCTVIHDFAITENYAVFADSQIVVKPEWVLRGRSPVGVDSGKVPRLGFIPKYAEDDGEMVWVDSPGLNMLHCVNAWEEEDGGGGGGAATIVVVGSNALNVNQVFENIELAELRLEKITINLNAKTVERRPVCEETVLDFGTVNPAYAGKKNRYVYAAVIKSKAIVGAVKLDLSLSGDHNHDCTVAQHLYGSGCTGGELSFVPRESNNPLMEEDTGYLITYVHDMDSGESKFLVMDAKSPTLDIIAAVKLPRRVPTGFHGLFVPETDLNKL</sequence>
<dbReference type="InterPro" id="IPR004294">
    <property type="entry name" value="Carotenoid_Oase"/>
</dbReference>
<dbReference type="GO" id="GO:0010436">
    <property type="term" value="F:carotenoid dioxygenase activity"/>
    <property type="evidence" value="ECO:0000318"/>
    <property type="project" value="GO_Central"/>
</dbReference>
<dbReference type="GO" id="GO:0016121">
    <property type="term" value="P:carotene catabolic process"/>
    <property type="evidence" value="ECO:0000318"/>
    <property type="project" value="GO_Central"/>
</dbReference>
<dbReference type="Pfam" id="PF03055">
    <property type="entry name" value="RPE65"/>
    <property type="match status" value="1"/>
</dbReference>
<organism evidence="6 7">
    <name type="scientific">Erythranthe guttata</name>
    <name type="common">Yellow monkey flower</name>
    <name type="synonym">Mimulus guttatus</name>
    <dbReference type="NCBI Taxonomy" id="4155"/>
    <lineage>
        <taxon>Eukaryota</taxon>
        <taxon>Viridiplantae</taxon>
        <taxon>Streptophyta</taxon>
        <taxon>Embryophyta</taxon>
        <taxon>Tracheophyta</taxon>
        <taxon>Spermatophyta</taxon>
        <taxon>Magnoliopsida</taxon>
        <taxon>eudicotyledons</taxon>
        <taxon>Gunneridae</taxon>
        <taxon>Pentapetalae</taxon>
        <taxon>asterids</taxon>
        <taxon>lamiids</taxon>
        <taxon>Lamiales</taxon>
        <taxon>Phrymaceae</taxon>
        <taxon>Erythranthe</taxon>
    </lineage>
</organism>
<feature type="binding site" evidence="5">
    <location>
        <position position="268"/>
    </location>
    <ligand>
        <name>Fe cation</name>
        <dbReference type="ChEBI" id="CHEBI:24875"/>
        <note>catalytic</note>
    </ligand>
</feature>
<keyword evidence="3" id="KW-0560">Oxidoreductase</keyword>
<protein>
    <recommendedName>
        <fullName evidence="8">9-cis-epoxycarotenoid dioxygenase</fullName>
    </recommendedName>
</protein>
<evidence type="ECO:0000256" key="3">
    <source>
        <dbReference type="ARBA" id="ARBA00022964"/>
    </source>
</evidence>
<evidence type="ECO:0008006" key="8">
    <source>
        <dbReference type="Google" id="ProtNLM"/>
    </source>
</evidence>
<evidence type="ECO:0000313" key="6">
    <source>
        <dbReference type="EMBL" id="EYU29112.1"/>
    </source>
</evidence>
<feature type="binding site" evidence="5">
    <location>
        <position position="520"/>
    </location>
    <ligand>
        <name>Fe cation</name>
        <dbReference type="ChEBI" id="CHEBI:24875"/>
        <note>catalytic</note>
    </ligand>
</feature>
<name>A0A022QK78_ERYGU</name>
<dbReference type="AlphaFoldDB" id="A0A022QK78"/>
<comment type="similarity">
    <text evidence="1">Belongs to the carotenoid oxygenase family.</text>
</comment>
<evidence type="ECO:0000313" key="7">
    <source>
        <dbReference type="Proteomes" id="UP000030748"/>
    </source>
</evidence>
<dbReference type="EMBL" id="KI631268">
    <property type="protein sequence ID" value="EYU29112.1"/>
    <property type="molecule type" value="Genomic_DNA"/>
</dbReference>
<dbReference type="GO" id="GO:0046872">
    <property type="term" value="F:metal ion binding"/>
    <property type="evidence" value="ECO:0007669"/>
    <property type="project" value="UniProtKB-KW"/>
</dbReference>
<feature type="binding site" evidence="5">
    <location>
        <position position="219"/>
    </location>
    <ligand>
        <name>Fe cation</name>
        <dbReference type="ChEBI" id="CHEBI:24875"/>
        <note>catalytic</note>
    </ligand>
</feature>
<evidence type="ECO:0000256" key="1">
    <source>
        <dbReference type="ARBA" id="ARBA00006787"/>
    </source>
</evidence>
<dbReference type="eggNOG" id="KOG1285">
    <property type="taxonomic scope" value="Eukaryota"/>
</dbReference>
<keyword evidence="2 5" id="KW-0479">Metal-binding</keyword>
<dbReference type="Proteomes" id="UP000030748">
    <property type="component" value="Unassembled WGS sequence"/>
</dbReference>
<evidence type="ECO:0000256" key="5">
    <source>
        <dbReference type="PIRSR" id="PIRSR604294-1"/>
    </source>
</evidence>